<dbReference type="InterPro" id="IPR025528">
    <property type="entry name" value="BrnA_antitoxin"/>
</dbReference>
<evidence type="ECO:0000313" key="1">
    <source>
        <dbReference type="EMBL" id="TXS90825.1"/>
    </source>
</evidence>
<organism evidence="1 2">
    <name type="scientific">Parahaliea maris</name>
    <dbReference type="NCBI Taxonomy" id="2716870"/>
    <lineage>
        <taxon>Bacteria</taxon>
        <taxon>Pseudomonadati</taxon>
        <taxon>Pseudomonadota</taxon>
        <taxon>Gammaproteobacteria</taxon>
        <taxon>Cellvibrionales</taxon>
        <taxon>Halieaceae</taxon>
        <taxon>Parahaliea</taxon>
    </lineage>
</organism>
<evidence type="ECO:0000313" key="2">
    <source>
        <dbReference type="Proteomes" id="UP000321039"/>
    </source>
</evidence>
<dbReference type="EMBL" id="VRZA01000007">
    <property type="protein sequence ID" value="TXS90825.1"/>
    <property type="molecule type" value="Genomic_DNA"/>
</dbReference>
<protein>
    <submittedName>
        <fullName evidence="1">3-oxoacyl-ACP synthase</fullName>
    </submittedName>
</protein>
<dbReference type="Proteomes" id="UP000321039">
    <property type="component" value="Unassembled WGS sequence"/>
</dbReference>
<name>A0A5C8ZR48_9GAMM</name>
<comment type="caution">
    <text evidence="1">The sequence shown here is derived from an EMBL/GenBank/DDBJ whole genome shotgun (WGS) entry which is preliminary data.</text>
</comment>
<keyword evidence="2" id="KW-1185">Reference proteome</keyword>
<dbReference type="Pfam" id="PF14384">
    <property type="entry name" value="BrnA_antitoxin"/>
    <property type="match status" value="1"/>
</dbReference>
<sequence>MSTVRKSLDELSVSKKRLKELSGKAEESIDYSDIPELDADFFEHADLVYPPGKQSVTIRLDSDVLAWMKAQGKGYQSRINAVLRAYYEAHRHD</sequence>
<dbReference type="RefSeq" id="WP_148069823.1">
    <property type="nucleotide sequence ID" value="NZ_VRZA01000007.1"/>
</dbReference>
<accession>A0A5C8ZR48</accession>
<dbReference type="AlphaFoldDB" id="A0A5C8ZR48"/>
<proteinExistence type="predicted"/>
<reference evidence="1 2" key="1">
    <citation type="submission" date="2019-08" db="EMBL/GenBank/DDBJ databases">
        <title>Parahaliea maris sp. nov., isolated from the surface seawater.</title>
        <authorList>
            <person name="Liu Y."/>
        </authorList>
    </citation>
    <scope>NUCLEOTIDE SEQUENCE [LARGE SCALE GENOMIC DNA]</scope>
    <source>
        <strain evidence="1 2">HSLHS9</strain>
    </source>
</reference>
<gene>
    <name evidence="1" type="ORF">FV139_17805</name>
</gene>